<evidence type="ECO:0000313" key="6">
    <source>
        <dbReference type="Proteomes" id="UP000649739"/>
    </source>
</evidence>
<feature type="region of interest" description="Disordered" evidence="2">
    <location>
        <begin position="1"/>
        <end position="115"/>
    </location>
</feature>
<dbReference type="RefSeq" id="WP_189170895.1">
    <property type="nucleotide sequence ID" value="NZ_BMQB01000006.1"/>
</dbReference>
<sequence length="490" mass="50785">MPDEQQPAPTPPTDHHSPATAPASPDAGTTAAPPDTATDAPPDATTTAGAGTAGPPETGAATSSPDADSLDADTDTDPGTAAAPADAAAPAAAIPAPRTAPDATAPAAAPTPAPAPAAAGIRRARRPWVVVTAAAVVAAALVATLAVQAVRTARDGAVSALLPGAADLLGATPAPPRTPAGLVGRQLRGPLNILIVGIDPRQSDPNWRPNADAVLLLHVPRALDTAYLYSLPRDLVVDIPAFAPAGFAGERTKLTHAMSFGSVVPGRARPDRAQGFRLLSLTVSKYTGIPRFDAGAVLDFGGFTKLVDAVGGVDLRVDRLVTSIHRQPDGKHREPGASSTGYVGPQMVYRPGVRHFTGWQALDYGRQRYLPGSDYTRQKHQQQLIRAILTKLVKQGAHRDAAKLARILAAVRDSLTYDGRGHSVVDFAYSLRRVTPARMTLVSLPGDAVGSGGGYRGEALQPVGRQFLRAVRADAVRPFLARNTGLVHSR</sequence>
<evidence type="ECO:0000313" key="5">
    <source>
        <dbReference type="EMBL" id="GGJ99307.1"/>
    </source>
</evidence>
<comment type="caution">
    <text evidence="5">The sequence shown here is derived from an EMBL/GenBank/DDBJ whole genome shotgun (WGS) entry which is preliminary data.</text>
</comment>
<dbReference type="PANTHER" id="PTHR33392">
    <property type="entry name" value="POLYISOPRENYL-TEICHOIC ACID--PEPTIDOGLYCAN TEICHOIC ACID TRANSFERASE TAGU"/>
    <property type="match status" value="1"/>
</dbReference>
<evidence type="ECO:0000256" key="3">
    <source>
        <dbReference type="SAM" id="Phobius"/>
    </source>
</evidence>
<keyword evidence="3" id="KW-0812">Transmembrane</keyword>
<reference evidence="5" key="2">
    <citation type="submission" date="2020-09" db="EMBL/GenBank/DDBJ databases">
        <authorList>
            <person name="Sun Q."/>
            <person name="Ohkuma M."/>
        </authorList>
    </citation>
    <scope>NUCLEOTIDE SEQUENCE</scope>
    <source>
        <strain evidence="5">JCM 3090</strain>
    </source>
</reference>
<accession>A0A8J3BD23</accession>
<evidence type="ECO:0000256" key="1">
    <source>
        <dbReference type="ARBA" id="ARBA00006068"/>
    </source>
</evidence>
<dbReference type="InterPro" id="IPR050922">
    <property type="entry name" value="LytR/CpsA/Psr_CW_biosynth"/>
</dbReference>
<dbReference type="InterPro" id="IPR004474">
    <property type="entry name" value="LytR_CpsA_psr"/>
</dbReference>
<feature type="compositionally biased region" description="Low complexity" evidence="2">
    <location>
        <begin position="77"/>
        <end position="108"/>
    </location>
</feature>
<comment type="similarity">
    <text evidence="1">Belongs to the LytR/CpsA/Psr (LCP) family.</text>
</comment>
<organism evidence="5 6">
    <name type="scientific">Pilimelia anulata</name>
    <dbReference type="NCBI Taxonomy" id="53371"/>
    <lineage>
        <taxon>Bacteria</taxon>
        <taxon>Bacillati</taxon>
        <taxon>Actinomycetota</taxon>
        <taxon>Actinomycetes</taxon>
        <taxon>Micromonosporales</taxon>
        <taxon>Micromonosporaceae</taxon>
        <taxon>Pilimelia</taxon>
    </lineage>
</organism>
<dbReference type="Proteomes" id="UP000649739">
    <property type="component" value="Unassembled WGS sequence"/>
</dbReference>
<dbReference type="AlphaFoldDB" id="A0A8J3BD23"/>
<dbReference type="EMBL" id="BMQB01000006">
    <property type="protein sequence ID" value="GGJ99307.1"/>
    <property type="molecule type" value="Genomic_DNA"/>
</dbReference>
<feature type="domain" description="Cell envelope-related transcriptional attenuator" evidence="4">
    <location>
        <begin position="210"/>
        <end position="392"/>
    </location>
</feature>
<evidence type="ECO:0000256" key="2">
    <source>
        <dbReference type="SAM" id="MobiDB-lite"/>
    </source>
</evidence>
<dbReference type="PANTHER" id="PTHR33392:SF6">
    <property type="entry name" value="POLYISOPRENYL-TEICHOIC ACID--PEPTIDOGLYCAN TEICHOIC ACID TRANSFERASE TAGU"/>
    <property type="match status" value="1"/>
</dbReference>
<protein>
    <recommendedName>
        <fullName evidence="4">Cell envelope-related transcriptional attenuator domain-containing protein</fullName>
    </recommendedName>
</protein>
<feature type="compositionally biased region" description="Low complexity" evidence="2">
    <location>
        <begin position="18"/>
        <end position="67"/>
    </location>
</feature>
<dbReference type="Pfam" id="PF03816">
    <property type="entry name" value="LytR_cpsA_psr"/>
    <property type="match status" value="1"/>
</dbReference>
<proteinExistence type="inferred from homology"/>
<name>A0A8J3BD23_9ACTN</name>
<keyword evidence="3" id="KW-1133">Transmembrane helix</keyword>
<keyword evidence="3" id="KW-0472">Membrane</keyword>
<feature type="transmembrane region" description="Helical" evidence="3">
    <location>
        <begin position="128"/>
        <end position="150"/>
    </location>
</feature>
<gene>
    <name evidence="5" type="ORF">GCM10010123_31520</name>
</gene>
<evidence type="ECO:0000259" key="4">
    <source>
        <dbReference type="Pfam" id="PF03816"/>
    </source>
</evidence>
<dbReference type="Gene3D" id="3.40.630.190">
    <property type="entry name" value="LCP protein"/>
    <property type="match status" value="1"/>
</dbReference>
<keyword evidence="6" id="KW-1185">Reference proteome</keyword>
<reference evidence="5" key="1">
    <citation type="journal article" date="2014" name="Int. J. Syst. Evol. Microbiol.">
        <title>Complete genome sequence of Corynebacterium casei LMG S-19264T (=DSM 44701T), isolated from a smear-ripened cheese.</title>
        <authorList>
            <consortium name="US DOE Joint Genome Institute (JGI-PGF)"/>
            <person name="Walter F."/>
            <person name="Albersmeier A."/>
            <person name="Kalinowski J."/>
            <person name="Ruckert C."/>
        </authorList>
    </citation>
    <scope>NUCLEOTIDE SEQUENCE</scope>
    <source>
        <strain evidence="5">JCM 3090</strain>
    </source>
</reference>